<keyword evidence="1" id="KW-0646">Protease inhibitor</keyword>
<keyword evidence="5" id="KW-1133">Transmembrane helix</keyword>
<sequence length="322" mass="34987">MQSPTIVLLCSTLITMGISGTIPYFGDYAEQSKRLEYGQMTSRGRNGKTLLFLLGGKASPNQDQTRPKRGNRGIWTVRLGGSPTGFPSKRIEKWTLIIPIGPITLPIPTVQGQINGTNGGQVPPQPPASSNYDQPNKGNNGQQSPQHSTSPKSDSVDSRNYGHVSLQPLTSPTNDRSREENKGTQSPQLSPNPNSVDSRKYGHVSPQPPTSINYDQSKKGNNGKQSPQLPASPNPDSVDSRKYGQQPPQSHAVPNPNSLNSRNSGTGNACFAPIDPGMCRGQVTRYGYDPKQNRCFPFRWTGCGGNKNRFITVQKCELACRV</sequence>
<evidence type="ECO:0000256" key="2">
    <source>
        <dbReference type="ARBA" id="ARBA00022900"/>
    </source>
</evidence>
<accession>A0A016WKK3</accession>
<dbReference type="GO" id="GO:0005615">
    <property type="term" value="C:extracellular space"/>
    <property type="evidence" value="ECO:0007669"/>
    <property type="project" value="TreeGrafter"/>
</dbReference>
<feature type="compositionally biased region" description="Polar residues" evidence="4">
    <location>
        <begin position="183"/>
        <end position="196"/>
    </location>
</feature>
<evidence type="ECO:0000256" key="1">
    <source>
        <dbReference type="ARBA" id="ARBA00022690"/>
    </source>
</evidence>
<dbReference type="Gene3D" id="4.10.410.10">
    <property type="entry name" value="Pancreatic trypsin inhibitor Kunitz domain"/>
    <property type="match status" value="1"/>
</dbReference>
<dbReference type="OrthoDB" id="4473401at2759"/>
<feature type="compositionally biased region" description="Polar residues" evidence="4">
    <location>
        <begin position="255"/>
        <end position="267"/>
    </location>
</feature>
<dbReference type="InterPro" id="IPR036880">
    <property type="entry name" value="Kunitz_BPTI_sf"/>
</dbReference>
<keyword evidence="2" id="KW-0722">Serine protease inhibitor</keyword>
<feature type="compositionally biased region" description="Polar residues" evidence="4">
    <location>
        <begin position="210"/>
        <end position="237"/>
    </location>
</feature>
<evidence type="ECO:0000256" key="4">
    <source>
        <dbReference type="SAM" id="MobiDB-lite"/>
    </source>
</evidence>
<keyword evidence="3" id="KW-1015">Disulfide bond</keyword>
<evidence type="ECO:0000256" key="5">
    <source>
        <dbReference type="SAM" id="Phobius"/>
    </source>
</evidence>
<dbReference type="InterPro" id="IPR002223">
    <property type="entry name" value="Kunitz_BPTI"/>
</dbReference>
<feature type="region of interest" description="Disordered" evidence="4">
    <location>
        <begin position="111"/>
        <end position="267"/>
    </location>
</feature>
<gene>
    <name evidence="7" type="primary">Acey_s0652.g1159</name>
    <name evidence="7" type="ORF">Y032_0652g1159</name>
</gene>
<keyword evidence="5" id="KW-0472">Membrane</keyword>
<dbReference type="InterPro" id="IPR020901">
    <property type="entry name" value="Prtase_inh_Kunz-CS"/>
</dbReference>
<name>A0A016WKK3_9BILA</name>
<dbReference type="PROSITE" id="PS50279">
    <property type="entry name" value="BPTI_KUNITZ_2"/>
    <property type="match status" value="1"/>
</dbReference>
<evidence type="ECO:0000259" key="6">
    <source>
        <dbReference type="PROSITE" id="PS50279"/>
    </source>
</evidence>
<dbReference type="PANTHER" id="PTHR10083:SF328">
    <property type="entry name" value="TISSUE FACTOR PATHWAY INHIBITOR"/>
    <property type="match status" value="1"/>
</dbReference>
<feature type="domain" description="BPTI/Kunitz inhibitor" evidence="6">
    <location>
        <begin position="270"/>
        <end position="320"/>
    </location>
</feature>
<dbReference type="PROSITE" id="PS00280">
    <property type="entry name" value="BPTI_KUNITZ_1"/>
    <property type="match status" value="1"/>
</dbReference>
<keyword evidence="8" id="KW-1185">Reference proteome</keyword>
<dbReference type="InterPro" id="IPR050098">
    <property type="entry name" value="TFPI/VKTCI-like"/>
</dbReference>
<organism evidence="7 8">
    <name type="scientific">Ancylostoma ceylanicum</name>
    <dbReference type="NCBI Taxonomy" id="53326"/>
    <lineage>
        <taxon>Eukaryota</taxon>
        <taxon>Metazoa</taxon>
        <taxon>Ecdysozoa</taxon>
        <taxon>Nematoda</taxon>
        <taxon>Chromadorea</taxon>
        <taxon>Rhabditida</taxon>
        <taxon>Rhabditina</taxon>
        <taxon>Rhabditomorpha</taxon>
        <taxon>Strongyloidea</taxon>
        <taxon>Ancylostomatidae</taxon>
        <taxon>Ancylostomatinae</taxon>
        <taxon>Ancylostoma</taxon>
    </lineage>
</organism>
<comment type="caution">
    <text evidence="7">The sequence shown here is derived from an EMBL/GenBank/DDBJ whole genome shotgun (WGS) entry which is preliminary data.</text>
</comment>
<dbReference type="Pfam" id="PF00014">
    <property type="entry name" value="Kunitz_BPTI"/>
    <property type="match status" value="1"/>
</dbReference>
<feature type="compositionally biased region" description="Polar residues" evidence="4">
    <location>
        <begin position="128"/>
        <end position="153"/>
    </location>
</feature>
<dbReference type="PANTHER" id="PTHR10083">
    <property type="entry name" value="KUNITZ-TYPE PROTEASE INHIBITOR-RELATED"/>
    <property type="match status" value="1"/>
</dbReference>
<dbReference type="SMART" id="SM00131">
    <property type="entry name" value="KU"/>
    <property type="match status" value="1"/>
</dbReference>
<evidence type="ECO:0000313" key="7">
    <source>
        <dbReference type="EMBL" id="EYC39528.1"/>
    </source>
</evidence>
<dbReference type="PRINTS" id="PR00759">
    <property type="entry name" value="BASICPTASE"/>
</dbReference>
<proteinExistence type="predicted"/>
<reference evidence="8" key="1">
    <citation type="journal article" date="2015" name="Nat. Genet.">
        <title>The genome and transcriptome of the zoonotic hookworm Ancylostoma ceylanicum identify infection-specific gene families.</title>
        <authorList>
            <person name="Schwarz E.M."/>
            <person name="Hu Y."/>
            <person name="Antoshechkin I."/>
            <person name="Miller M.M."/>
            <person name="Sternberg P.W."/>
            <person name="Aroian R.V."/>
        </authorList>
    </citation>
    <scope>NUCLEOTIDE SEQUENCE</scope>
    <source>
        <strain evidence="8">HY135</strain>
    </source>
</reference>
<dbReference type="EMBL" id="JARK01000252">
    <property type="protein sequence ID" value="EYC39528.1"/>
    <property type="molecule type" value="Genomic_DNA"/>
</dbReference>
<dbReference type="AlphaFoldDB" id="A0A016WKK3"/>
<keyword evidence="5" id="KW-0812">Transmembrane</keyword>
<feature type="transmembrane region" description="Helical" evidence="5">
    <location>
        <begin position="6"/>
        <end position="25"/>
    </location>
</feature>
<protein>
    <recommendedName>
        <fullName evidence="6">BPTI/Kunitz inhibitor domain-containing protein</fullName>
    </recommendedName>
</protein>
<dbReference type="CDD" id="cd00109">
    <property type="entry name" value="Kunitz-type"/>
    <property type="match status" value="1"/>
</dbReference>
<evidence type="ECO:0000313" key="8">
    <source>
        <dbReference type="Proteomes" id="UP000024635"/>
    </source>
</evidence>
<dbReference type="Proteomes" id="UP000024635">
    <property type="component" value="Unassembled WGS sequence"/>
</dbReference>
<dbReference type="GO" id="GO:0004867">
    <property type="term" value="F:serine-type endopeptidase inhibitor activity"/>
    <property type="evidence" value="ECO:0007669"/>
    <property type="project" value="UniProtKB-KW"/>
</dbReference>
<dbReference type="SUPFAM" id="SSF57362">
    <property type="entry name" value="BPTI-like"/>
    <property type="match status" value="1"/>
</dbReference>
<evidence type="ECO:0000256" key="3">
    <source>
        <dbReference type="ARBA" id="ARBA00023157"/>
    </source>
</evidence>